<keyword evidence="1" id="KW-1133">Transmembrane helix</keyword>
<dbReference type="AlphaFoldDB" id="A0A1H7L9A6"/>
<dbReference type="Proteomes" id="UP000199297">
    <property type="component" value="Unassembled WGS sequence"/>
</dbReference>
<sequence>MKLLAGKKFKRLIVSVVGGILLLLGMIFILLPGPAVIFIPLGLALLSLEYDWAKIWLRKCQSYFRAAAVKADQSLYWLRKKLTR</sequence>
<reference evidence="3" key="1">
    <citation type="submission" date="2016-10" db="EMBL/GenBank/DDBJ databases">
        <authorList>
            <person name="Varghese N."/>
            <person name="Submissions S."/>
        </authorList>
    </citation>
    <scope>NUCLEOTIDE SEQUENCE [LARGE SCALE GENOMIC DNA]</scope>
    <source>
        <strain evidence="3">CGMCC 1.9127</strain>
    </source>
</reference>
<dbReference type="EMBL" id="FOBI01000004">
    <property type="protein sequence ID" value="SEK94857.1"/>
    <property type="molecule type" value="Genomic_DNA"/>
</dbReference>
<accession>A0A1H7L9A6</accession>
<feature type="transmembrane region" description="Helical" evidence="1">
    <location>
        <begin position="37"/>
        <end position="57"/>
    </location>
</feature>
<evidence type="ECO:0000313" key="2">
    <source>
        <dbReference type="EMBL" id="SEK94857.1"/>
    </source>
</evidence>
<name>A0A1H7L9A6_9GAMM</name>
<keyword evidence="1 2" id="KW-0812">Transmembrane</keyword>
<dbReference type="RefSeq" id="WP_085284458.1">
    <property type="nucleotide sequence ID" value="NZ_FOBI01000004.1"/>
</dbReference>
<proteinExistence type="predicted"/>
<dbReference type="OrthoDB" id="6199379at2"/>
<gene>
    <name evidence="2" type="ORF">SAMN05216262_10468</name>
</gene>
<evidence type="ECO:0000256" key="1">
    <source>
        <dbReference type="SAM" id="Phobius"/>
    </source>
</evidence>
<protein>
    <submittedName>
        <fullName evidence="2">Putative transmembrane protein (PGPGW)</fullName>
    </submittedName>
</protein>
<dbReference type="InterPro" id="IPR019099">
    <property type="entry name" value="Uncharacterised_PGPGW_TM"/>
</dbReference>
<keyword evidence="1" id="KW-0472">Membrane</keyword>
<feature type="transmembrane region" description="Helical" evidence="1">
    <location>
        <begin position="12"/>
        <end position="31"/>
    </location>
</feature>
<organism evidence="2 3">
    <name type="scientific">Colwellia chukchiensis</name>
    <dbReference type="NCBI Taxonomy" id="641665"/>
    <lineage>
        <taxon>Bacteria</taxon>
        <taxon>Pseudomonadati</taxon>
        <taxon>Pseudomonadota</taxon>
        <taxon>Gammaproteobacteria</taxon>
        <taxon>Alteromonadales</taxon>
        <taxon>Colwelliaceae</taxon>
        <taxon>Colwellia</taxon>
    </lineage>
</organism>
<evidence type="ECO:0000313" key="3">
    <source>
        <dbReference type="Proteomes" id="UP000199297"/>
    </source>
</evidence>
<keyword evidence="3" id="KW-1185">Reference proteome</keyword>
<dbReference type="Pfam" id="PF09656">
    <property type="entry name" value="PGPGW"/>
    <property type="match status" value="1"/>
</dbReference>